<sequence>MSKWLKAPNIRELSLPLVGRQFARVTQPIGGWMDPKTELKPAEKDRPT</sequence>
<evidence type="ECO:0000313" key="1">
    <source>
        <dbReference type="EMBL" id="WGO95309.1"/>
    </source>
</evidence>
<gene>
    <name evidence="1" type="ORF">QCD61_09535</name>
</gene>
<accession>A0ABY8PJG9</accession>
<name>A0ABY8PJG9_9PSED</name>
<dbReference type="EMBL" id="CP123771">
    <property type="protein sequence ID" value="WGO95309.1"/>
    <property type="molecule type" value="Genomic_DNA"/>
</dbReference>
<dbReference type="Proteomes" id="UP001227386">
    <property type="component" value="Chromosome"/>
</dbReference>
<reference evidence="1 2" key="1">
    <citation type="journal article" date="2012" name="Appl. Soil Ecol.">
        <title>Isolation and characterization of new plant growth-promoting bacterial endophytes.</title>
        <authorList>
            <person name="Rashid S."/>
            <person name="Charles T.C."/>
            <person name="Glick B.R."/>
        </authorList>
    </citation>
    <scope>NUCLEOTIDE SEQUENCE [LARGE SCALE GENOMIC DNA]</scope>
    <source>
        <strain evidence="1 2">YsS1</strain>
    </source>
</reference>
<dbReference type="RefSeq" id="WP_256452487.1">
    <property type="nucleotide sequence ID" value="NZ_CP087200.1"/>
</dbReference>
<organism evidence="1 2">
    <name type="scientific">Pseudomonas viciae</name>
    <dbReference type="NCBI Taxonomy" id="2505979"/>
    <lineage>
        <taxon>Bacteria</taxon>
        <taxon>Pseudomonadati</taxon>
        <taxon>Pseudomonadota</taxon>
        <taxon>Gammaproteobacteria</taxon>
        <taxon>Pseudomonadales</taxon>
        <taxon>Pseudomonadaceae</taxon>
        <taxon>Pseudomonas</taxon>
    </lineage>
</organism>
<protein>
    <submittedName>
        <fullName evidence="1">Uncharacterized protein</fullName>
    </submittedName>
</protein>
<evidence type="ECO:0000313" key="2">
    <source>
        <dbReference type="Proteomes" id="UP001227386"/>
    </source>
</evidence>
<proteinExistence type="predicted"/>
<keyword evidence="2" id="KW-1185">Reference proteome</keyword>